<name>A0A5S9MDD6_BACIA</name>
<dbReference type="AlphaFoldDB" id="A0A5S9MDD6"/>
<gene>
    <name evidence="1" type="ORF">BsIDN1_50950</name>
</gene>
<proteinExistence type="predicted"/>
<evidence type="ECO:0008006" key="3">
    <source>
        <dbReference type="Google" id="ProtNLM"/>
    </source>
</evidence>
<dbReference type="GO" id="GO:0016616">
    <property type="term" value="F:oxidoreductase activity, acting on the CH-OH group of donors, NAD or NADP as acceptor"/>
    <property type="evidence" value="ECO:0007669"/>
    <property type="project" value="InterPro"/>
</dbReference>
<evidence type="ECO:0000313" key="1">
    <source>
        <dbReference type="EMBL" id="BBP91477.1"/>
    </source>
</evidence>
<dbReference type="EMBL" id="AP021906">
    <property type="protein sequence ID" value="BBP91477.1"/>
    <property type="molecule type" value="Genomic_DNA"/>
</dbReference>
<dbReference type="Gene3D" id="3.90.110.10">
    <property type="entry name" value="Lactate dehydrogenase/glycoside hydrolase, family 4, C-terminal"/>
    <property type="match status" value="1"/>
</dbReference>
<protein>
    <recommendedName>
        <fullName evidence="3">Lactate/malate dehydrogenase C-terminal domain-containing protein</fullName>
    </recommendedName>
</protein>
<dbReference type="Proteomes" id="UP000464658">
    <property type="component" value="Chromosome"/>
</dbReference>
<organism evidence="1 2">
    <name type="scientific">Bacillus safensis</name>
    <dbReference type="NCBI Taxonomy" id="561879"/>
    <lineage>
        <taxon>Bacteria</taxon>
        <taxon>Bacillati</taxon>
        <taxon>Bacillota</taxon>
        <taxon>Bacilli</taxon>
        <taxon>Bacillales</taxon>
        <taxon>Bacillaceae</taxon>
        <taxon>Bacillus</taxon>
    </lineage>
</organism>
<dbReference type="SUPFAM" id="SSF56327">
    <property type="entry name" value="LDH C-terminal domain-like"/>
    <property type="match status" value="1"/>
</dbReference>
<accession>A0A5S9MDD6</accession>
<reference evidence="1 2" key="1">
    <citation type="submission" date="2019-12" db="EMBL/GenBank/DDBJ databases">
        <title>Full genome sequence of a Bacillus safensis strain isolated from commercially available natto in Indonesia.</title>
        <authorList>
            <person name="Yoshida M."/>
            <person name="Uomi M."/>
            <person name="Waturangi D."/>
            <person name="Ekaputri J.J."/>
            <person name="Setiamarga D.H.E."/>
        </authorList>
    </citation>
    <scope>NUCLEOTIDE SEQUENCE [LARGE SCALE GENOMIC DNA]</scope>
    <source>
        <strain evidence="1 2">IDN1</strain>
    </source>
</reference>
<sequence length="51" mass="5573">MTGFVLGGHGDDMVPLVRYSYAGGIPLETLIPKDRIDAIVERTRKKKAAKS</sequence>
<dbReference type="InterPro" id="IPR015955">
    <property type="entry name" value="Lactate_DH/Glyco_Ohase_4_C"/>
</dbReference>
<evidence type="ECO:0000313" key="2">
    <source>
        <dbReference type="Proteomes" id="UP000464658"/>
    </source>
</evidence>